<reference evidence="1 2" key="1">
    <citation type="submission" date="2016-11" db="EMBL/GenBank/DDBJ databases">
        <authorList>
            <person name="Jaros S."/>
            <person name="Januszkiewicz K."/>
            <person name="Wedrychowicz H."/>
        </authorList>
    </citation>
    <scope>NUCLEOTIDE SEQUENCE [LARGE SCALE GENOMIC DNA]</scope>
    <source>
        <strain evidence="1 2">CGMCC 4.5723</strain>
    </source>
</reference>
<evidence type="ECO:0008006" key="3">
    <source>
        <dbReference type="Google" id="ProtNLM"/>
    </source>
</evidence>
<dbReference type="Proteomes" id="UP000184452">
    <property type="component" value="Unassembled WGS sequence"/>
</dbReference>
<dbReference type="Pfam" id="PF18844">
    <property type="entry name" value="baeRF_family2"/>
    <property type="match status" value="1"/>
</dbReference>
<dbReference type="STRING" id="758803.SAMN05421803_101277"/>
<evidence type="ECO:0000313" key="1">
    <source>
        <dbReference type="EMBL" id="SHI45766.1"/>
    </source>
</evidence>
<dbReference type="InterPro" id="IPR040701">
    <property type="entry name" value="Bact_RF_family2"/>
</dbReference>
<organism evidence="1 2">
    <name type="scientific">Nocardiopsis flavescens</name>
    <dbReference type="NCBI Taxonomy" id="758803"/>
    <lineage>
        <taxon>Bacteria</taxon>
        <taxon>Bacillati</taxon>
        <taxon>Actinomycetota</taxon>
        <taxon>Actinomycetes</taxon>
        <taxon>Streptosporangiales</taxon>
        <taxon>Nocardiopsidaceae</taxon>
        <taxon>Nocardiopsis</taxon>
    </lineage>
</organism>
<proteinExistence type="predicted"/>
<accession>A0A1M6BAQ0</accession>
<protein>
    <recommendedName>
        <fullName evidence="3">Peptide chain release factor 1 (ERF1)</fullName>
    </recommendedName>
</protein>
<dbReference type="AlphaFoldDB" id="A0A1M6BAQ0"/>
<name>A0A1M6BAQ0_9ACTN</name>
<gene>
    <name evidence="1" type="ORF">SAMN05421803_101277</name>
</gene>
<keyword evidence="2" id="KW-1185">Reference proteome</keyword>
<sequence>MGGAGARPASRGYMDLGFLRPLYDNDAPVASVHLDTSRDTTDADKKTELRWRHLRERLSGQGADEATLDVLEEAVGEGASRAFGDHGQALFASQGRLLGEYTLGDPPLRDSALWSPVPDVLPVVVDRGRHLPYVLVALDRVKAKVFAYGGDPDPRPVSERDFVGADLHDIDTMGRGGPGSLGGYNGDYVRKQYPLETWRENTARLADIVREAVAEVGASIIIVGGDDEAISYLRDNIGERRLSLPIQVVSGGRGGRDAQERLHREAARALREFVLNAQVEAVEEFEERLGRDQAVSGTGQTLPMLSEARVRTLLLGAEREGEGDLWGSLTEPVLVAAKPRALGDEQAAFQAPASALMLRSAVMSDAGFAEVLKEGEPSAGSGAILRFPRQRSER</sequence>
<evidence type="ECO:0000313" key="2">
    <source>
        <dbReference type="Proteomes" id="UP000184452"/>
    </source>
</evidence>
<dbReference type="EMBL" id="FQZK01000001">
    <property type="protein sequence ID" value="SHI45766.1"/>
    <property type="molecule type" value="Genomic_DNA"/>
</dbReference>